<dbReference type="PROSITE" id="PS51257">
    <property type="entry name" value="PROKAR_LIPOPROTEIN"/>
    <property type="match status" value="1"/>
</dbReference>
<keyword evidence="1" id="KW-0732">Signal</keyword>
<dbReference type="RefSeq" id="WP_112881991.1">
    <property type="nucleotide sequence ID" value="NZ_QLUW01000002.1"/>
</dbReference>
<gene>
    <name evidence="2" type="ORF">DL346_09970</name>
</gene>
<accession>A0A328U6Y3</accession>
<organism evidence="2 3">
    <name type="scientific">Paenibacillus montanisoli</name>
    <dbReference type="NCBI Taxonomy" id="2081970"/>
    <lineage>
        <taxon>Bacteria</taxon>
        <taxon>Bacillati</taxon>
        <taxon>Bacillota</taxon>
        <taxon>Bacilli</taxon>
        <taxon>Bacillales</taxon>
        <taxon>Paenibacillaceae</taxon>
        <taxon>Paenibacillus</taxon>
    </lineage>
</organism>
<feature type="chain" id="PRO_5039113355" evidence="1">
    <location>
        <begin position="22"/>
        <end position="74"/>
    </location>
</feature>
<name>A0A328U6Y3_9BACL</name>
<feature type="signal peptide" evidence="1">
    <location>
        <begin position="1"/>
        <end position="21"/>
    </location>
</feature>
<evidence type="ECO:0000256" key="1">
    <source>
        <dbReference type="SAM" id="SignalP"/>
    </source>
</evidence>
<dbReference type="Proteomes" id="UP000249260">
    <property type="component" value="Unassembled WGS sequence"/>
</dbReference>
<protein>
    <submittedName>
        <fullName evidence="2">Uncharacterized protein</fullName>
    </submittedName>
</protein>
<dbReference type="EMBL" id="QLUW01000002">
    <property type="protein sequence ID" value="RAP75766.1"/>
    <property type="molecule type" value="Genomic_DNA"/>
</dbReference>
<comment type="caution">
    <text evidence="2">The sequence shown here is derived from an EMBL/GenBank/DDBJ whole genome shotgun (WGS) entry which is preliminary data.</text>
</comment>
<proteinExistence type="predicted"/>
<sequence>MNHPNKTKMITILLFSTILSAGCSSKTADTTTGATAAATTGASATAAAAAEQTTAANSAPVQLASQDASELAVS</sequence>
<keyword evidence="3" id="KW-1185">Reference proteome</keyword>
<evidence type="ECO:0000313" key="3">
    <source>
        <dbReference type="Proteomes" id="UP000249260"/>
    </source>
</evidence>
<evidence type="ECO:0000313" key="2">
    <source>
        <dbReference type="EMBL" id="RAP75766.1"/>
    </source>
</evidence>
<dbReference type="AlphaFoldDB" id="A0A328U6Y3"/>
<reference evidence="2 3" key="1">
    <citation type="submission" date="2018-06" db="EMBL/GenBank/DDBJ databases">
        <title>Paenibacillus montanisoli sp. nov., isolated from mountain area soil.</title>
        <authorList>
            <person name="Wu M."/>
        </authorList>
    </citation>
    <scope>NUCLEOTIDE SEQUENCE [LARGE SCALE GENOMIC DNA]</scope>
    <source>
        <strain evidence="2 3">RA17</strain>
    </source>
</reference>